<dbReference type="Proteomes" id="UP000528457">
    <property type="component" value="Unassembled WGS sequence"/>
</dbReference>
<organism evidence="2 3">
    <name type="scientific">Pseudoteredinibacter isoporae</name>
    <dbReference type="NCBI Taxonomy" id="570281"/>
    <lineage>
        <taxon>Bacteria</taxon>
        <taxon>Pseudomonadati</taxon>
        <taxon>Pseudomonadota</taxon>
        <taxon>Gammaproteobacteria</taxon>
        <taxon>Cellvibrionales</taxon>
        <taxon>Cellvibrionaceae</taxon>
        <taxon>Pseudoteredinibacter</taxon>
    </lineage>
</organism>
<protein>
    <submittedName>
        <fullName evidence="2">Uncharacterized protein</fullName>
    </submittedName>
</protein>
<keyword evidence="1" id="KW-0812">Transmembrane</keyword>
<sequence length="80" mass="8693">MYIVCDGTIGQVGNTITCTGTLQTITEQELVSKVVEQVPPPFPELEPSQLTAIMAATTLFLAVCWMGKNFMGLLKNTKTE</sequence>
<dbReference type="EMBL" id="JACHHT010000007">
    <property type="protein sequence ID" value="MBB6523901.1"/>
    <property type="molecule type" value="Genomic_DNA"/>
</dbReference>
<gene>
    <name evidence="2" type="ORF">HNR48_004219</name>
</gene>
<name>A0A7X0JYP7_9GAMM</name>
<evidence type="ECO:0000313" key="2">
    <source>
        <dbReference type="EMBL" id="MBB6523901.1"/>
    </source>
</evidence>
<dbReference type="AlphaFoldDB" id="A0A7X0JYP7"/>
<accession>A0A7X0JYP7</accession>
<keyword evidence="3" id="KW-1185">Reference proteome</keyword>
<evidence type="ECO:0000313" key="3">
    <source>
        <dbReference type="Proteomes" id="UP000528457"/>
    </source>
</evidence>
<feature type="transmembrane region" description="Helical" evidence="1">
    <location>
        <begin position="49"/>
        <end position="67"/>
    </location>
</feature>
<keyword evidence="1" id="KW-1133">Transmembrane helix</keyword>
<dbReference type="InParanoid" id="A0A7X0JYP7"/>
<comment type="caution">
    <text evidence="2">The sequence shown here is derived from an EMBL/GenBank/DDBJ whole genome shotgun (WGS) entry which is preliminary data.</text>
</comment>
<reference evidence="2 3" key="1">
    <citation type="submission" date="2020-08" db="EMBL/GenBank/DDBJ databases">
        <title>Genomic Encyclopedia of Type Strains, Phase IV (KMG-IV): sequencing the most valuable type-strain genomes for metagenomic binning, comparative biology and taxonomic classification.</title>
        <authorList>
            <person name="Goeker M."/>
        </authorList>
    </citation>
    <scope>NUCLEOTIDE SEQUENCE [LARGE SCALE GENOMIC DNA]</scope>
    <source>
        <strain evidence="2 3">DSM 22368</strain>
    </source>
</reference>
<proteinExistence type="predicted"/>
<keyword evidence="1" id="KW-0472">Membrane</keyword>
<dbReference type="RefSeq" id="WP_166844032.1">
    <property type="nucleotide sequence ID" value="NZ_JAAONY010000006.1"/>
</dbReference>
<evidence type="ECO:0000256" key="1">
    <source>
        <dbReference type="SAM" id="Phobius"/>
    </source>
</evidence>